<dbReference type="EMBL" id="CP008950">
    <property type="protein sequence ID" value="AII11304.1"/>
    <property type="molecule type" value="Genomic_DNA"/>
</dbReference>
<dbReference type="InterPro" id="IPR017969">
    <property type="entry name" value="Heavy-metal-associated_CS"/>
</dbReference>
<dbReference type="AlphaFoldDB" id="A0A076F6K6"/>
<dbReference type="GO" id="GO:0006825">
    <property type="term" value="P:copper ion transport"/>
    <property type="evidence" value="ECO:0007669"/>
    <property type="project" value="InterPro"/>
</dbReference>
<dbReference type="RefSeq" id="WP_179377961.1">
    <property type="nucleotide sequence ID" value="NZ_CP008950.1"/>
</dbReference>
<evidence type="ECO:0000256" key="1">
    <source>
        <dbReference type="ARBA" id="ARBA00022723"/>
    </source>
</evidence>
<dbReference type="Gene3D" id="3.30.70.100">
    <property type="match status" value="1"/>
</dbReference>
<dbReference type="Pfam" id="PF00403">
    <property type="entry name" value="HMA"/>
    <property type="match status" value="1"/>
</dbReference>
<keyword evidence="1" id="KW-0479">Metal-binding</keyword>
<organism evidence="3 4">
    <name type="scientific">Rhodococcus opacus</name>
    <name type="common">Nocardia opaca</name>
    <dbReference type="NCBI Taxonomy" id="37919"/>
    <lineage>
        <taxon>Bacteria</taxon>
        <taxon>Bacillati</taxon>
        <taxon>Actinomycetota</taxon>
        <taxon>Actinomycetes</taxon>
        <taxon>Mycobacteriales</taxon>
        <taxon>Nocardiaceae</taxon>
        <taxon>Rhodococcus</taxon>
    </lineage>
</organism>
<dbReference type="InterPro" id="IPR000428">
    <property type="entry name" value="Cu-bd"/>
</dbReference>
<dbReference type="PROSITE" id="PS01047">
    <property type="entry name" value="HMA_1"/>
    <property type="match status" value="1"/>
</dbReference>
<dbReference type="InterPro" id="IPR006121">
    <property type="entry name" value="HMA_dom"/>
</dbReference>
<name>A0A076F6K6_RHOOP</name>
<protein>
    <submittedName>
        <fullName evidence="3">Copper-binding protein</fullName>
    </submittedName>
</protein>
<accession>A0A076F6K6</accession>
<geneLocation type="plasmid" evidence="3 4">
    <name>pPDG3</name>
</geneLocation>
<dbReference type="CDD" id="cd00371">
    <property type="entry name" value="HMA"/>
    <property type="match status" value="1"/>
</dbReference>
<dbReference type="Proteomes" id="UP000028488">
    <property type="component" value="Plasmid pPDG3"/>
</dbReference>
<gene>
    <name evidence="3" type="ORF">EP51_45600</name>
</gene>
<dbReference type="PRINTS" id="PR00944">
    <property type="entry name" value="CUEXPORT"/>
</dbReference>
<evidence type="ECO:0000313" key="3">
    <source>
        <dbReference type="EMBL" id="AII11304.1"/>
    </source>
</evidence>
<dbReference type="InterPro" id="IPR036163">
    <property type="entry name" value="HMA_dom_sf"/>
</dbReference>
<dbReference type="GO" id="GO:0005507">
    <property type="term" value="F:copper ion binding"/>
    <property type="evidence" value="ECO:0007669"/>
    <property type="project" value="InterPro"/>
</dbReference>
<evidence type="ECO:0000313" key="4">
    <source>
        <dbReference type="Proteomes" id="UP000028488"/>
    </source>
</evidence>
<keyword evidence="3" id="KW-0614">Plasmid</keyword>
<feature type="domain" description="HMA" evidence="2">
    <location>
        <begin position="2"/>
        <end position="65"/>
    </location>
</feature>
<dbReference type="PROSITE" id="PS50846">
    <property type="entry name" value="HMA_2"/>
    <property type="match status" value="1"/>
</dbReference>
<sequence length="89" mass="8533">MTTTTYTVQGMTCGHCVSTVKAAVGSVPGVTGVAVDLQAGTVTSTGTPTDSAVAKAISEAGYEVVSAEREAAAGHALPLVGNAGGCCCG</sequence>
<proteinExistence type="predicted"/>
<reference evidence="3 4" key="1">
    <citation type="submission" date="2014-07" db="EMBL/GenBank/DDBJ databases">
        <title>Genome Sequence of Rhodococcus opacus Strain R7, a Biodegrader of Mono- and Polycyclic Aromatic Hydrocarbons.</title>
        <authorList>
            <person name="Di Gennaro P."/>
            <person name="Zampolli J."/>
            <person name="Presti I."/>
            <person name="Cappelletti M."/>
            <person name="D'Ursi P."/>
            <person name="Orro A."/>
            <person name="Mezzelani A."/>
            <person name="Milanesi L."/>
        </authorList>
    </citation>
    <scope>NUCLEOTIDE SEQUENCE [LARGE SCALE GENOMIC DNA]</scope>
    <source>
        <strain evidence="3 4">R7</strain>
        <plasmid evidence="3">pPDG3</plasmid>
    </source>
</reference>
<dbReference type="SUPFAM" id="SSF55008">
    <property type="entry name" value="HMA, heavy metal-associated domain"/>
    <property type="match status" value="1"/>
</dbReference>
<evidence type="ECO:0000259" key="2">
    <source>
        <dbReference type="PROSITE" id="PS50846"/>
    </source>
</evidence>